<gene>
    <name evidence="1" type="ORF">ABT39_MTgene5689</name>
</gene>
<keyword evidence="1" id="KW-0496">Mitochondrion</keyword>
<protein>
    <submittedName>
        <fullName evidence="1">Uncharacterized protein</fullName>
    </submittedName>
</protein>
<reference evidence="1" key="1">
    <citation type="journal article" date="2015" name="Genome Biol. Evol.">
        <title>Organellar Genomes of White Spruce (Picea glauca): Assembly and Annotation.</title>
        <authorList>
            <person name="Jackman S.D."/>
            <person name="Warren R.L."/>
            <person name="Gibb E.A."/>
            <person name="Vandervalk B.P."/>
            <person name="Mohamadi H."/>
            <person name="Chu J."/>
            <person name="Raymond A."/>
            <person name="Pleasance S."/>
            <person name="Coope R."/>
            <person name="Wildung M.R."/>
            <person name="Ritland C.E."/>
            <person name="Bousquet J."/>
            <person name="Jones S.J."/>
            <person name="Bohlmann J."/>
            <person name="Birol I."/>
        </authorList>
    </citation>
    <scope>NUCLEOTIDE SEQUENCE [LARGE SCALE GENOMIC DNA]</scope>
    <source>
        <tissue evidence="1">Flushing bud</tissue>
    </source>
</reference>
<comment type="caution">
    <text evidence="1">The sequence shown here is derived from an EMBL/GenBank/DDBJ whole genome shotgun (WGS) entry which is preliminary data.</text>
</comment>
<dbReference type="AlphaFoldDB" id="A0A101LYF4"/>
<evidence type="ECO:0000313" key="1">
    <source>
        <dbReference type="EMBL" id="KUM47503.1"/>
    </source>
</evidence>
<proteinExistence type="predicted"/>
<dbReference type="EMBL" id="LKAM01000007">
    <property type="protein sequence ID" value="KUM47503.1"/>
    <property type="molecule type" value="Genomic_DNA"/>
</dbReference>
<organism evidence="1">
    <name type="scientific">Picea glauca</name>
    <name type="common">White spruce</name>
    <name type="synonym">Pinus glauca</name>
    <dbReference type="NCBI Taxonomy" id="3330"/>
    <lineage>
        <taxon>Eukaryota</taxon>
        <taxon>Viridiplantae</taxon>
        <taxon>Streptophyta</taxon>
        <taxon>Embryophyta</taxon>
        <taxon>Tracheophyta</taxon>
        <taxon>Spermatophyta</taxon>
        <taxon>Pinopsida</taxon>
        <taxon>Pinidae</taxon>
        <taxon>Conifers I</taxon>
        <taxon>Pinales</taxon>
        <taxon>Pinaceae</taxon>
        <taxon>Picea</taxon>
    </lineage>
</organism>
<accession>A0A101LYF4</accession>
<name>A0A101LYF4_PICGL</name>
<geneLocation type="mitochondrion" evidence="1"/>
<sequence length="84" mass="9559">MYWVNKLGESVHLTLELNHPFPQAAPSDQQQYQQKIQISIGLTQSISSVVNMANKSRCSSYVTKHGSMSYHLLGTWEHNPHSVY</sequence>